<gene>
    <name evidence="1" type="ORF">CLV68_4451</name>
</gene>
<accession>A0A421B254</accession>
<name>A0A421B254_9PSEU</name>
<dbReference type="Proteomes" id="UP000282454">
    <property type="component" value="Unassembled WGS sequence"/>
</dbReference>
<evidence type="ECO:0000313" key="2">
    <source>
        <dbReference type="Proteomes" id="UP000282454"/>
    </source>
</evidence>
<evidence type="ECO:0000313" key="1">
    <source>
        <dbReference type="EMBL" id="RLK58353.1"/>
    </source>
</evidence>
<organism evidence="1 2">
    <name type="scientific">Actinokineospora cianjurensis</name>
    <dbReference type="NCBI Taxonomy" id="585224"/>
    <lineage>
        <taxon>Bacteria</taxon>
        <taxon>Bacillati</taxon>
        <taxon>Actinomycetota</taxon>
        <taxon>Actinomycetes</taxon>
        <taxon>Pseudonocardiales</taxon>
        <taxon>Pseudonocardiaceae</taxon>
        <taxon>Actinokineospora</taxon>
    </lineage>
</organism>
<protein>
    <submittedName>
        <fullName evidence="1">Uncharacterized protein</fullName>
    </submittedName>
</protein>
<proteinExistence type="predicted"/>
<reference evidence="1 2" key="1">
    <citation type="submission" date="2018-10" db="EMBL/GenBank/DDBJ databases">
        <title>Genomic Encyclopedia of Archaeal and Bacterial Type Strains, Phase II (KMG-II): from individual species to whole genera.</title>
        <authorList>
            <person name="Goeker M."/>
        </authorList>
    </citation>
    <scope>NUCLEOTIDE SEQUENCE [LARGE SCALE GENOMIC DNA]</scope>
    <source>
        <strain evidence="1 2">DSM 45657</strain>
    </source>
</reference>
<dbReference type="AlphaFoldDB" id="A0A421B254"/>
<comment type="caution">
    <text evidence="1">The sequence shown here is derived from an EMBL/GenBank/DDBJ whole genome shotgun (WGS) entry which is preliminary data.</text>
</comment>
<sequence length="172" mass="19012">MTRRPRPHRMPQRQVEQAQVSDMRIVQALTLPEVPTAKTRIPRVDLGDLRVALGTGSQRFAISLIDPSGRLAQSALFRYLGWAPGEPLSSLLGGSCVQFVRDQAGPLSLDPRMRLPLPATTLRQCRVAAGDRVLMIAIADYSSLVVHPMANLAHMVRTFHADLAISRRSRTQ</sequence>
<keyword evidence="2" id="KW-1185">Reference proteome</keyword>
<dbReference type="EMBL" id="RCDD01000003">
    <property type="protein sequence ID" value="RLK58353.1"/>
    <property type="molecule type" value="Genomic_DNA"/>
</dbReference>